<accession>A0A2N3IML8</accession>
<dbReference type="RefSeq" id="WP_101326611.1">
    <property type="nucleotide sequence ID" value="NZ_NQMM01000067.1"/>
</dbReference>
<reference evidence="1 2" key="1">
    <citation type="journal article" date="2017" name="Front. Microbiol.">
        <title>Strong Genomic and Phenotypic Heterogeneity in the Aeromonas sobria Species Complex.</title>
        <authorList>
            <person name="Gauthier J."/>
            <person name="Vincent A.T."/>
            <person name="Charette S.J."/>
            <person name="Derome N."/>
        </authorList>
    </citation>
    <scope>NUCLEOTIDE SEQUENCE [LARGE SCALE GENOMIC DNA]</scope>
    <source>
        <strain evidence="1 2">TM18</strain>
    </source>
</reference>
<organism evidence="1 2">
    <name type="scientific">Aeromonas sobria</name>
    <dbReference type="NCBI Taxonomy" id="646"/>
    <lineage>
        <taxon>Bacteria</taxon>
        <taxon>Pseudomonadati</taxon>
        <taxon>Pseudomonadota</taxon>
        <taxon>Gammaproteobacteria</taxon>
        <taxon>Aeromonadales</taxon>
        <taxon>Aeromonadaceae</taxon>
        <taxon>Aeromonas</taxon>
    </lineage>
</organism>
<comment type="caution">
    <text evidence="1">The sequence shown here is derived from an EMBL/GenBank/DDBJ whole genome shotgun (WGS) entry which is preliminary data.</text>
</comment>
<gene>
    <name evidence="1" type="ORF">CJP16_21845</name>
</gene>
<evidence type="ECO:0000313" key="2">
    <source>
        <dbReference type="Proteomes" id="UP000233467"/>
    </source>
</evidence>
<keyword evidence="2" id="KW-1185">Reference proteome</keyword>
<sequence>MSLINKLQQSEMIDVASFIAQEAYRLAVIKQYPEDVSRIYNLSKSVRHEILKLFKKNTNIDPSIENIILCVVCYIVTKPPFDEFKNEIRYLINRWWSFESDNDNDDITNNDKNELLDNLKKTVIDLCKSNQNFQCNIAHRYPVAMFATEFDKTYLLKYYHDTLQYIYKEEYTPIRKNDMTTRLVRRYRVCNPIEERPLYSIECAYQQVEVPTSALSRIDGDIIINDDIENLCDSYMMLHEYRNQEYVDIATKLTVQIDISNMLSNNELDRIMSYLRSDISVIQTKNKISHMCLAKTEDELVEKYNIPILHTDDYPTVNYLHRADTLKSINKSHAKNYLCALILIAEHFVKYINKNDKVKILWKKDEKNSNLNNSMDLLAAALRDKYGDKTFNSNKTDSNYTSDFAGFSAGMIERGYKELNKLIKKHLDFFQQGRVQFGKKLNSSQRDKLRAELEISLDKLHPDDKVKAKDELETHLKNGRQASVKLLKNGSYVITW</sequence>
<protein>
    <submittedName>
        <fullName evidence="1">Uncharacterized protein</fullName>
    </submittedName>
</protein>
<evidence type="ECO:0000313" key="1">
    <source>
        <dbReference type="EMBL" id="PKQ71916.1"/>
    </source>
</evidence>
<dbReference type="AlphaFoldDB" id="A0A2N3IML8"/>
<proteinExistence type="predicted"/>
<name>A0A2N3IML8_AERSO</name>
<dbReference type="EMBL" id="NQMM01000067">
    <property type="protein sequence ID" value="PKQ71916.1"/>
    <property type="molecule type" value="Genomic_DNA"/>
</dbReference>
<dbReference type="Proteomes" id="UP000233467">
    <property type="component" value="Unassembled WGS sequence"/>
</dbReference>